<proteinExistence type="predicted"/>
<evidence type="ECO:0000313" key="2">
    <source>
        <dbReference type="Proteomes" id="UP001359559"/>
    </source>
</evidence>
<name>A0AAN9IJ22_CLITE</name>
<organism evidence="1 2">
    <name type="scientific">Clitoria ternatea</name>
    <name type="common">Butterfly pea</name>
    <dbReference type="NCBI Taxonomy" id="43366"/>
    <lineage>
        <taxon>Eukaryota</taxon>
        <taxon>Viridiplantae</taxon>
        <taxon>Streptophyta</taxon>
        <taxon>Embryophyta</taxon>
        <taxon>Tracheophyta</taxon>
        <taxon>Spermatophyta</taxon>
        <taxon>Magnoliopsida</taxon>
        <taxon>eudicotyledons</taxon>
        <taxon>Gunneridae</taxon>
        <taxon>Pentapetalae</taxon>
        <taxon>rosids</taxon>
        <taxon>fabids</taxon>
        <taxon>Fabales</taxon>
        <taxon>Fabaceae</taxon>
        <taxon>Papilionoideae</taxon>
        <taxon>50 kb inversion clade</taxon>
        <taxon>NPAAA clade</taxon>
        <taxon>indigoferoid/millettioid clade</taxon>
        <taxon>Phaseoleae</taxon>
        <taxon>Clitoria</taxon>
    </lineage>
</organism>
<accession>A0AAN9IJ22</accession>
<reference evidence="1 2" key="1">
    <citation type="submission" date="2024-01" db="EMBL/GenBank/DDBJ databases">
        <title>The genomes of 5 underutilized Papilionoideae crops provide insights into root nodulation and disease resistance.</title>
        <authorList>
            <person name="Yuan L."/>
        </authorList>
    </citation>
    <scope>NUCLEOTIDE SEQUENCE [LARGE SCALE GENOMIC DNA]</scope>
    <source>
        <strain evidence="1">LY-2023</strain>
        <tissue evidence="1">Leaf</tissue>
    </source>
</reference>
<comment type="caution">
    <text evidence="1">The sequence shown here is derived from an EMBL/GenBank/DDBJ whole genome shotgun (WGS) entry which is preliminary data.</text>
</comment>
<keyword evidence="2" id="KW-1185">Reference proteome</keyword>
<evidence type="ECO:0000313" key="1">
    <source>
        <dbReference type="EMBL" id="KAK7280659.1"/>
    </source>
</evidence>
<gene>
    <name evidence="1" type="ORF">RJT34_25725</name>
</gene>
<protein>
    <submittedName>
        <fullName evidence="1">Uncharacterized protein</fullName>
    </submittedName>
</protein>
<dbReference type="AlphaFoldDB" id="A0AAN9IJ22"/>
<dbReference type="EMBL" id="JAYKXN010000006">
    <property type="protein sequence ID" value="KAK7280659.1"/>
    <property type="molecule type" value="Genomic_DNA"/>
</dbReference>
<sequence>MCFFVVSNGATVQRDMQKCYVIMKLPILTFEKIRYLIILGPHTKIQGSIQLQTTLENHSHSFRVSV</sequence>
<dbReference type="Proteomes" id="UP001359559">
    <property type="component" value="Unassembled WGS sequence"/>
</dbReference>